<feature type="chain" id="PRO_5047328678" evidence="1">
    <location>
        <begin position="23"/>
        <end position="139"/>
    </location>
</feature>
<protein>
    <submittedName>
        <fullName evidence="2">Uncharacterized protein</fullName>
    </submittedName>
</protein>
<organism evidence="2 3">
    <name type="scientific">Azospirillum endophyticum</name>
    <dbReference type="NCBI Taxonomy" id="2800326"/>
    <lineage>
        <taxon>Bacteria</taxon>
        <taxon>Pseudomonadati</taxon>
        <taxon>Pseudomonadota</taxon>
        <taxon>Alphaproteobacteria</taxon>
        <taxon>Rhodospirillales</taxon>
        <taxon>Azospirillaceae</taxon>
        <taxon>Azospirillum</taxon>
    </lineage>
</organism>
<feature type="signal peptide" evidence="1">
    <location>
        <begin position="1"/>
        <end position="22"/>
    </location>
</feature>
<dbReference type="RefSeq" id="WP_200197336.1">
    <property type="nucleotide sequence ID" value="NZ_JAENHM010000067.1"/>
</dbReference>
<evidence type="ECO:0000313" key="3">
    <source>
        <dbReference type="Proteomes" id="UP000652760"/>
    </source>
</evidence>
<evidence type="ECO:0000313" key="2">
    <source>
        <dbReference type="EMBL" id="MBK1840654.1"/>
    </source>
</evidence>
<name>A0ABS1FB50_9PROT</name>
<gene>
    <name evidence="2" type="ORF">JHL17_24935</name>
</gene>
<keyword evidence="3" id="KW-1185">Reference proteome</keyword>
<evidence type="ECO:0000256" key="1">
    <source>
        <dbReference type="SAM" id="SignalP"/>
    </source>
</evidence>
<reference evidence="3" key="1">
    <citation type="submission" date="2021-01" db="EMBL/GenBank/DDBJ databases">
        <title>Genome public.</title>
        <authorList>
            <person name="Liu C."/>
            <person name="Sun Q."/>
        </authorList>
    </citation>
    <scope>NUCLEOTIDE SEQUENCE [LARGE SCALE GENOMIC DNA]</scope>
    <source>
        <strain evidence="3">YIM B02556</strain>
    </source>
</reference>
<dbReference type="EMBL" id="JAENHM010000067">
    <property type="protein sequence ID" value="MBK1840654.1"/>
    <property type="molecule type" value="Genomic_DNA"/>
</dbReference>
<sequence length="139" mass="15041">MMALRRLKPVLAFVALAFMALAAFLAVSGAGQRVWAQIHGRQAGALAEGLGGRGWKQASTEFDARVRRRFPIGTPLGDMAEGLQGEGFVPTVSELPGWGERVLRRDGPVCRVSAHVLWQADAAARLTRIQGLYREDGCL</sequence>
<comment type="caution">
    <text evidence="2">The sequence shown here is derived from an EMBL/GenBank/DDBJ whole genome shotgun (WGS) entry which is preliminary data.</text>
</comment>
<dbReference type="Proteomes" id="UP000652760">
    <property type="component" value="Unassembled WGS sequence"/>
</dbReference>
<keyword evidence="1" id="KW-0732">Signal</keyword>
<proteinExistence type="predicted"/>
<accession>A0ABS1FB50</accession>